<sequence length="584" mass="66424">MRLRDNRFRFDIIKSNTSNILIMQGHTQAIKKSYLILLRWQSIGSSRRSALKTMTTHSSTMHKRGAFSLIMTKSTTLPAFVCPTFTISSSIDASRHFYPPSDAIKLVFLVFLYEENVSRPLLDLFRHRSSPIWILGEFCDVLRRRHPPPSPSHRAVRPSLSSGLCCKSTRTDQSSRSTPIRVATLRVSQPSDPRRQPPESGSPCVVPRSRVNPTRSHLYPAPKRNACRTASPPPASRRRVPRSVPAIARVENATCTPSSTRIRSIRITLSRRTWPRCNRATPLCVNSRLLLQAEPTLAFKSSRLQPSSRADSSLQAEPIPTFLAEPIRLCLSRQPAPVLCTYFGSLDLLNCRVKDSSSKDHLLVTRSRPIRVVPTWVSFGITTYLGLRSPTGPLVWHGYRYESSDSTESSQPDYLSVSSGFATDQYVLGAPSGHRRPDSVSTRAHVARVQERASYWVGAEVRARASWRTTRSDRVYPKVTFMNDVGFYRITRQFWHMNGITANIIADLLVKIEYYNLKSNKLRGKTEWMARDIGYKTKFTHIHFQMHLEKCFIRTSAAHVSFFHQEYLITYVDILGDMVKQDEI</sequence>
<organism evidence="2">
    <name type="scientific">Cucumis melo</name>
    <name type="common">Muskmelon</name>
    <dbReference type="NCBI Taxonomy" id="3656"/>
    <lineage>
        <taxon>Eukaryota</taxon>
        <taxon>Viridiplantae</taxon>
        <taxon>Streptophyta</taxon>
        <taxon>Embryophyta</taxon>
        <taxon>Tracheophyta</taxon>
        <taxon>Spermatophyta</taxon>
        <taxon>Magnoliopsida</taxon>
        <taxon>eudicotyledons</taxon>
        <taxon>Gunneridae</taxon>
        <taxon>Pentapetalae</taxon>
        <taxon>rosids</taxon>
        <taxon>fabids</taxon>
        <taxon>Cucurbitales</taxon>
        <taxon>Cucurbitaceae</taxon>
        <taxon>Benincaseae</taxon>
        <taxon>Cucumis</taxon>
    </lineage>
</organism>
<evidence type="ECO:0000313" key="2">
    <source>
        <dbReference type="EnsemblPlants" id="MELO3C034368.2.1"/>
    </source>
</evidence>
<dbReference type="EnsemblPlants" id="MELO3C034368.2.1">
    <property type="protein sequence ID" value="MELO3C034368.2.1"/>
    <property type="gene ID" value="MELO3C034368.2"/>
</dbReference>
<proteinExistence type="predicted"/>
<dbReference type="AlphaFoldDB" id="A0A9I9EIV9"/>
<accession>A0A9I9EIV9</accession>
<protein>
    <submittedName>
        <fullName evidence="2">Uncharacterized protein</fullName>
    </submittedName>
</protein>
<dbReference type="Gramene" id="MELO3C034368.2.1">
    <property type="protein sequence ID" value="MELO3C034368.2.1"/>
    <property type="gene ID" value="MELO3C034368.2"/>
</dbReference>
<name>A0A9I9EIV9_CUCME</name>
<reference evidence="2" key="1">
    <citation type="submission" date="2023-03" db="UniProtKB">
        <authorList>
            <consortium name="EnsemblPlants"/>
        </authorList>
    </citation>
    <scope>IDENTIFICATION</scope>
</reference>
<feature type="region of interest" description="Disordered" evidence="1">
    <location>
        <begin position="147"/>
        <end position="241"/>
    </location>
</feature>
<evidence type="ECO:0000256" key="1">
    <source>
        <dbReference type="SAM" id="MobiDB-lite"/>
    </source>
</evidence>